<comment type="caution">
    <text evidence="4">The sequence shown here is derived from an EMBL/GenBank/DDBJ whole genome shotgun (WGS) entry which is preliminary data.</text>
</comment>
<evidence type="ECO:0000313" key="4">
    <source>
        <dbReference type="EMBL" id="KGN91848.1"/>
    </source>
</evidence>
<reference evidence="4 5" key="1">
    <citation type="submission" date="2014-08" db="EMBL/GenBank/DDBJ databases">
        <title>Porphyromonas canoris strain:OH2762 Genome sequencing.</title>
        <authorList>
            <person name="Wallis C."/>
            <person name="Deusch O."/>
            <person name="O'Flynn C."/>
            <person name="Davis I."/>
            <person name="Jospin G."/>
            <person name="Darling A.E."/>
            <person name="Coil D.A."/>
            <person name="Alexiev A."/>
            <person name="Horsfall A."/>
            <person name="Kirkwood N."/>
            <person name="Harris S."/>
            <person name="Eisen J.A."/>
        </authorList>
    </citation>
    <scope>NUCLEOTIDE SEQUENCE [LARGE SCALE GENOMIC DNA]</scope>
    <source>
        <strain evidence="5">COT-108 OH2762</strain>
    </source>
</reference>
<evidence type="ECO:0000313" key="5">
    <source>
        <dbReference type="Proteomes" id="UP000030101"/>
    </source>
</evidence>
<proteinExistence type="predicted"/>
<keyword evidence="2" id="KW-0067">ATP-binding</keyword>
<dbReference type="CDD" id="cd17933">
    <property type="entry name" value="DEXSc_RecD-like"/>
    <property type="match status" value="1"/>
</dbReference>
<accession>A0ABR4XJI9</accession>
<dbReference type="PANTHER" id="PTHR43788:SF6">
    <property type="entry name" value="DNA HELICASE B"/>
    <property type="match status" value="1"/>
</dbReference>
<gene>
    <name evidence="4" type="ORF">HQ43_07160</name>
</gene>
<dbReference type="SUPFAM" id="SSF52540">
    <property type="entry name" value="P-loop containing nucleoside triphosphate hydrolases"/>
    <property type="match status" value="1"/>
</dbReference>
<dbReference type="Proteomes" id="UP000030101">
    <property type="component" value="Unassembled WGS sequence"/>
</dbReference>
<keyword evidence="5" id="KW-1185">Reference proteome</keyword>
<dbReference type="PANTHER" id="PTHR43788">
    <property type="entry name" value="DNA2/NAM7 HELICASE FAMILY MEMBER"/>
    <property type="match status" value="1"/>
</dbReference>
<dbReference type="InterPro" id="IPR050534">
    <property type="entry name" value="Coronavir_polyprotein_1ab"/>
</dbReference>
<keyword evidence="1" id="KW-0547">Nucleotide-binding</keyword>
<dbReference type="EMBL" id="JQZV01000013">
    <property type="protein sequence ID" value="KGN91848.1"/>
    <property type="molecule type" value="Genomic_DNA"/>
</dbReference>
<dbReference type="CDD" id="cd18809">
    <property type="entry name" value="SF1_C_RecD"/>
    <property type="match status" value="1"/>
</dbReference>
<dbReference type="InterPro" id="IPR027785">
    <property type="entry name" value="UvrD-like_helicase_C"/>
</dbReference>
<dbReference type="InterPro" id="IPR027417">
    <property type="entry name" value="P-loop_NTPase"/>
</dbReference>
<evidence type="ECO:0000256" key="1">
    <source>
        <dbReference type="ARBA" id="ARBA00022741"/>
    </source>
</evidence>
<feature type="domain" description="UvrD-like helicase C-terminal" evidence="3">
    <location>
        <begin position="431"/>
        <end position="482"/>
    </location>
</feature>
<name>A0ABR4XJI9_9PORP</name>
<dbReference type="Gene3D" id="3.40.50.300">
    <property type="entry name" value="P-loop containing nucleotide triphosphate hydrolases"/>
    <property type="match status" value="2"/>
</dbReference>
<dbReference type="Pfam" id="PF13538">
    <property type="entry name" value="UvrD_C_2"/>
    <property type="match status" value="1"/>
</dbReference>
<evidence type="ECO:0000256" key="2">
    <source>
        <dbReference type="ARBA" id="ARBA00022840"/>
    </source>
</evidence>
<sequence length="493" mass="55826">MPSGFGFQFNHFFGHEMSSSQKKALSSLLSYFEDAPDGALFVLKGYAGTGKSSLVGALCRTLLFYHKPVVLLAPTGRAAKVLGGYCSASAYTIHRVIYRQKRVSFLEERFDKDRNSYPEGTVFIVDEASMIGNEEDISGMFGSGRLLEDLLDFVFSTSGSKVVFIGDDAQLPPVGTTISPALDVEFLKAYCSEIHSAVLTDIVRQAEQSDIVRLGALLRDHILLLQQELSATGSTEHVSPLSPIPFVPQKDGDVSILRGEELPEALDRSMRDHSVDDVVVVTRSNKDAEAFNVEIRRRQFDYETALVQGERLMVVRNNYFYFPGCEEEKQRRTPTRFSANGEVLTVKRLGKVRELYNFTFADVTLETEMEEQFEAKVIMDSLLNASPALSPEQRQELFDEVRQDYPELTTKAQLYPVMRQHPYLNALQVKYAYAMTCHKSQGGQWRDVYVYIGYLTEEMMSLDFYRWLYTAVTRATGHLYFVNPSKLLFEIEE</sequence>
<evidence type="ECO:0000259" key="3">
    <source>
        <dbReference type="Pfam" id="PF13538"/>
    </source>
</evidence>
<protein>
    <recommendedName>
        <fullName evidence="3">UvrD-like helicase C-terminal domain-containing protein</fullName>
    </recommendedName>
</protein>
<dbReference type="Pfam" id="PF13604">
    <property type="entry name" value="AAA_30"/>
    <property type="match status" value="1"/>
</dbReference>
<organism evidence="4 5">
    <name type="scientific">Porphyromonas canoris</name>
    <dbReference type="NCBI Taxonomy" id="36875"/>
    <lineage>
        <taxon>Bacteria</taxon>
        <taxon>Pseudomonadati</taxon>
        <taxon>Bacteroidota</taxon>
        <taxon>Bacteroidia</taxon>
        <taxon>Bacteroidales</taxon>
        <taxon>Porphyromonadaceae</taxon>
        <taxon>Porphyromonas</taxon>
    </lineage>
</organism>